<sequence length="197" mass="21893">MDFVVRWPWVSGAMGCGSWVVGMVANKMGCGGFGFADVGMVVVGLGLPMAELKKLSPLAYDYLSKIPVATWSKSKFTTNPKSDLIVNNLLECFNSYILDARDKPILTMLDKIRRKLMRPDCFPELIHLELSGTKIITILESLSRFPRLWSLSVANCKQLREIQGVPQSIGYVDARNCMLLDTQSLLNAAGVRHLVKI</sequence>
<dbReference type="AlphaFoldDB" id="A0A2N9G8Q7"/>
<dbReference type="EMBL" id="OIVN01001596">
    <property type="protein sequence ID" value="SPC95729.1"/>
    <property type="molecule type" value="Genomic_DNA"/>
</dbReference>
<dbReference type="InterPro" id="IPR032675">
    <property type="entry name" value="LRR_dom_sf"/>
</dbReference>
<gene>
    <name evidence="1" type="ORF">FSB_LOCUS23611</name>
</gene>
<proteinExistence type="predicted"/>
<name>A0A2N9G8Q7_FAGSY</name>
<organism evidence="1">
    <name type="scientific">Fagus sylvatica</name>
    <name type="common">Beechnut</name>
    <dbReference type="NCBI Taxonomy" id="28930"/>
    <lineage>
        <taxon>Eukaryota</taxon>
        <taxon>Viridiplantae</taxon>
        <taxon>Streptophyta</taxon>
        <taxon>Embryophyta</taxon>
        <taxon>Tracheophyta</taxon>
        <taxon>Spermatophyta</taxon>
        <taxon>Magnoliopsida</taxon>
        <taxon>eudicotyledons</taxon>
        <taxon>Gunneridae</taxon>
        <taxon>Pentapetalae</taxon>
        <taxon>rosids</taxon>
        <taxon>fabids</taxon>
        <taxon>Fagales</taxon>
        <taxon>Fagaceae</taxon>
        <taxon>Fagus</taxon>
    </lineage>
</organism>
<dbReference type="SUPFAM" id="SSF52058">
    <property type="entry name" value="L domain-like"/>
    <property type="match status" value="1"/>
</dbReference>
<evidence type="ECO:0000313" key="1">
    <source>
        <dbReference type="EMBL" id="SPC95729.1"/>
    </source>
</evidence>
<protein>
    <submittedName>
        <fullName evidence="1">Uncharacterized protein</fullName>
    </submittedName>
</protein>
<accession>A0A2N9G8Q7</accession>
<dbReference type="Gene3D" id="3.80.10.10">
    <property type="entry name" value="Ribonuclease Inhibitor"/>
    <property type="match status" value="1"/>
</dbReference>
<reference evidence="1" key="1">
    <citation type="submission" date="2018-02" db="EMBL/GenBank/DDBJ databases">
        <authorList>
            <person name="Cohen D.B."/>
            <person name="Kent A.D."/>
        </authorList>
    </citation>
    <scope>NUCLEOTIDE SEQUENCE</scope>
</reference>